<keyword evidence="3" id="KW-1185">Reference proteome</keyword>
<feature type="compositionally biased region" description="Low complexity" evidence="1">
    <location>
        <begin position="25"/>
        <end position="34"/>
    </location>
</feature>
<accession>A0AAF0URK1</accession>
<evidence type="ECO:0000313" key="2">
    <source>
        <dbReference type="EMBL" id="WMV49841.1"/>
    </source>
</evidence>
<sequence>MTTDRGKARGAALASWEAFQVRRATGQGTTGTTTSRGAIDGW</sequence>
<proteinExistence type="predicted"/>
<organism evidence="2 3">
    <name type="scientific">Solanum verrucosum</name>
    <dbReference type="NCBI Taxonomy" id="315347"/>
    <lineage>
        <taxon>Eukaryota</taxon>
        <taxon>Viridiplantae</taxon>
        <taxon>Streptophyta</taxon>
        <taxon>Embryophyta</taxon>
        <taxon>Tracheophyta</taxon>
        <taxon>Spermatophyta</taxon>
        <taxon>Magnoliopsida</taxon>
        <taxon>eudicotyledons</taxon>
        <taxon>Gunneridae</taxon>
        <taxon>Pentapetalae</taxon>
        <taxon>asterids</taxon>
        <taxon>lamiids</taxon>
        <taxon>Solanales</taxon>
        <taxon>Solanaceae</taxon>
        <taxon>Solanoideae</taxon>
        <taxon>Solaneae</taxon>
        <taxon>Solanum</taxon>
    </lineage>
</organism>
<feature type="region of interest" description="Disordered" evidence="1">
    <location>
        <begin position="23"/>
        <end position="42"/>
    </location>
</feature>
<gene>
    <name evidence="2" type="ORF">MTR67_043226</name>
</gene>
<evidence type="ECO:0000256" key="1">
    <source>
        <dbReference type="SAM" id="MobiDB-lite"/>
    </source>
</evidence>
<reference evidence="2" key="1">
    <citation type="submission" date="2023-08" db="EMBL/GenBank/DDBJ databases">
        <title>A de novo genome assembly of Solanum verrucosum Schlechtendal, a Mexican diploid species geographically isolated from the other diploid A-genome species in potato relatives.</title>
        <authorList>
            <person name="Hosaka K."/>
        </authorList>
    </citation>
    <scope>NUCLEOTIDE SEQUENCE</scope>
    <source>
        <tissue evidence="2">Young leaves</tissue>
    </source>
</reference>
<evidence type="ECO:0000313" key="3">
    <source>
        <dbReference type="Proteomes" id="UP001234989"/>
    </source>
</evidence>
<dbReference type="Proteomes" id="UP001234989">
    <property type="component" value="Chromosome 10"/>
</dbReference>
<protein>
    <submittedName>
        <fullName evidence="2">Uncharacterized protein</fullName>
    </submittedName>
</protein>
<name>A0AAF0URK1_SOLVR</name>
<dbReference type="AlphaFoldDB" id="A0AAF0URK1"/>
<dbReference type="EMBL" id="CP133621">
    <property type="protein sequence ID" value="WMV49841.1"/>
    <property type="molecule type" value="Genomic_DNA"/>
</dbReference>